<reference evidence="9 10" key="1">
    <citation type="journal article" date="2014" name="Int. J. Syst. Evol. Microbiol.">
        <title>Complete genome sequence of Corynebacterium casei LMG S-19264T (=DSM 44701T), isolated from a smear-ripened cheese.</title>
        <authorList>
            <consortium name="US DOE Joint Genome Institute (JGI-PGF)"/>
            <person name="Walter F."/>
            <person name="Albersmeier A."/>
            <person name="Kalinowski J."/>
            <person name="Ruckert C."/>
        </authorList>
    </citation>
    <scope>NUCLEOTIDE SEQUENCE [LARGE SCALE GENOMIC DNA]</scope>
    <source>
        <strain evidence="9 10">CGMCC 1.15286</strain>
    </source>
</reference>
<dbReference type="PIRSF" id="PIRSF021439">
    <property type="entry name" value="DUF972"/>
    <property type="match status" value="1"/>
</dbReference>
<dbReference type="GO" id="GO:0006260">
    <property type="term" value="P:DNA replication"/>
    <property type="evidence" value="ECO:0007669"/>
    <property type="project" value="UniProtKB-KW"/>
</dbReference>
<keyword evidence="2 6" id="KW-0235">DNA replication</keyword>
<dbReference type="GO" id="GO:0008156">
    <property type="term" value="P:negative regulation of DNA replication"/>
    <property type="evidence" value="ECO:0007669"/>
    <property type="project" value="UniProtKB-UniRule"/>
</dbReference>
<feature type="compositionally biased region" description="Low complexity" evidence="8">
    <location>
        <begin position="61"/>
        <end position="72"/>
    </location>
</feature>
<feature type="coiled-coil region" evidence="7">
    <location>
        <begin position="24"/>
        <end position="51"/>
    </location>
</feature>
<comment type="subunit">
    <text evidence="6">Homotetramer. Interacts with both DnaA and DnaN, acting as a bridge between these two proteins.</text>
</comment>
<evidence type="ECO:0000256" key="4">
    <source>
        <dbReference type="ARBA" id="ARBA00022833"/>
    </source>
</evidence>
<comment type="caution">
    <text evidence="9">The sequence shown here is derived from an EMBL/GenBank/DDBJ whole genome shotgun (WGS) entry which is preliminary data.</text>
</comment>
<keyword evidence="4 6" id="KW-0862">Zinc</keyword>
<evidence type="ECO:0000256" key="3">
    <source>
        <dbReference type="ARBA" id="ARBA00022723"/>
    </source>
</evidence>
<dbReference type="AlphaFoldDB" id="A0A917HQP9"/>
<evidence type="ECO:0000313" key="10">
    <source>
        <dbReference type="Proteomes" id="UP000600247"/>
    </source>
</evidence>
<organism evidence="9 10">
    <name type="scientific">Paenibacillus radicis</name>
    <name type="common">ex Gao et al. 2016</name>
    <dbReference type="NCBI Taxonomy" id="1737354"/>
    <lineage>
        <taxon>Bacteria</taxon>
        <taxon>Bacillati</taxon>
        <taxon>Bacillota</taxon>
        <taxon>Bacilli</taxon>
        <taxon>Bacillales</taxon>
        <taxon>Paenibacillaceae</taxon>
        <taxon>Paenibacillus</taxon>
    </lineage>
</organism>
<comment type="similarity">
    <text evidence="6">Belongs to the YabA family.</text>
</comment>
<dbReference type="Pfam" id="PF06156">
    <property type="entry name" value="YabA"/>
    <property type="match status" value="1"/>
</dbReference>
<dbReference type="InterPro" id="IPR010377">
    <property type="entry name" value="YabA"/>
</dbReference>
<evidence type="ECO:0000256" key="7">
    <source>
        <dbReference type="SAM" id="Coils"/>
    </source>
</evidence>
<dbReference type="SUPFAM" id="SSF58026">
    <property type="entry name" value="Delta-sleep-inducing peptide immunoreactive peptide"/>
    <property type="match status" value="1"/>
</dbReference>
<gene>
    <name evidence="6" type="primary">yabA</name>
    <name evidence="9" type="ORF">GCM10010918_52070</name>
</gene>
<keyword evidence="7" id="KW-0175">Coiled coil</keyword>
<evidence type="ECO:0000256" key="6">
    <source>
        <dbReference type="HAMAP-Rule" id="MF_01159"/>
    </source>
</evidence>
<dbReference type="GO" id="GO:0008270">
    <property type="term" value="F:zinc ion binding"/>
    <property type="evidence" value="ECO:0007669"/>
    <property type="project" value="UniProtKB-UniRule"/>
</dbReference>
<evidence type="ECO:0000256" key="5">
    <source>
        <dbReference type="ARBA" id="ARBA00022880"/>
    </source>
</evidence>
<comment type="subcellular location">
    <subcellularLocation>
        <location evidence="6">Cytoplasm</location>
        <location evidence="6">Nucleoid</location>
    </subcellularLocation>
    <text evidence="6">Localizes in tight foci, which correspond to the replisome at mid-cell throughout the cell cycle.</text>
</comment>
<feature type="binding site" evidence="6">
    <location>
        <position position="138"/>
    </location>
    <ligand>
        <name>Zn(2+)</name>
        <dbReference type="ChEBI" id="CHEBI:29105"/>
    </ligand>
</feature>
<dbReference type="Proteomes" id="UP000600247">
    <property type="component" value="Unassembled WGS sequence"/>
</dbReference>
<comment type="cofactor">
    <cofactor evidence="6">
        <name>Zn(2+)</name>
        <dbReference type="ChEBI" id="CHEBI:29105"/>
    </cofactor>
    <text evidence="6">Binds 1 zinc ion per subunit.</text>
</comment>
<keyword evidence="3 6" id="KW-0479">Metal-binding</keyword>
<evidence type="ECO:0000313" key="9">
    <source>
        <dbReference type="EMBL" id="GGG87358.1"/>
    </source>
</evidence>
<name>A0A917HQP9_9BACL</name>
<feature type="binding site" evidence="6">
    <location>
        <position position="122"/>
    </location>
    <ligand>
        <name>Zn(2+)</name>
        <dbReference type="ChEBI" id="CHEBI:29105"/>
    </ligand>
</feature>
<accession>A0A917HQP9</accession>
<keyword evidence="5 6" id="KW-0236">DNA replication inhibitor</keyword>
<feature type="binding site" evidence="6">
    <location>
        <position position="120"/>
    </location>
    <ligand>
        <name>Zn(2+)</name>
        <dbReference type="ChEBI" id="CHEBI:29105"/>
    </ligand>
</feature>
<evidence type="ECO:0000256" key="1">
    <source>
        <dbReference type="ARBA" id="ARBA00022490"/>
    </source>
</evidence>
<dbReference type="HAMAP" id="MF_01159">
    <property type="entry name" value="YabA"/>
    <property type="match status" value="1"/>
</dbReference>
<dbReference type="RefSeq" id="WP_188892617.1">
    <property type="nucleotide sequence ID" value="NZ_BMHY01000018.1"/>
</dbReference>
<feature type="binding site" evidence="6">
    <location>
        <position position="135"/>
    </location>
    <ligand>
        <name>Zn(2+)</name>
        <dbReference type="ChEBI" id="CHEBI:29105"/>
    </ligand>
</feature>
<dbReference type="EMBL" id="BMHY01000018">
    <property type="protein sequence ID" value="GGG87358.1"/>
    <property type="molecule type" value="Genomic_DNA"/>
</dbReference>
<proteinExistence type="inferred from homology"/>
<evidence type="ECO:0000256" key="2">
    <source>
        <dbReference type="ARBA" id="ARBA00022705"/>
    </source>
</evidence>
<comment type="function">
    <text evidence="6">Involved in control of chromosome replication initiation. Inhibits the cooperative binding of DnaA to the oriC region, thus negatively regulating initiation of chromosome replication. Inhibits the ability of DnaA-ATP to form a helix on DNA; does not disassemble preformed DnaA-DNA helices. Decreases the residence time of DnaA on the chromosome at its binding sites (oriC, replication forks and promoter-binding sites). Tethers DnaA to the replication machinery via the DNA polymerase beta sliding clamp subunit (dnaN). Associates with oriC and other DnaA targets on the chromosome in a DnaA-dependent manner.</text>
</comment>
<dbReference type="GO" id="GO:0043590">
    <property type="term" value="C:bacterial nucleoid"/>
    <property type="evidence" value="ECO:0007669"/>
    <property type="project" value="UniProtKB-UniRule"/>
</dbReference>
<keyword evidence="10" id="KW-1185">Reference proteome</keyword>
<evidence type="ECO:0000256" key="8">
    <source>
        <dbReference type="SAM" id="MobiDB-lite"/>
    </source>
</evidence>
<keyword evidence="1 6" id="KW-0963">Cytoplasm</keyword>
<protein>
    <recommendedName>
        <fullName evidence="6">Replication initiation control protein YabA</fullName>
    </recommendedName>
</protein>
<feature type="region of interest" description="Disordered" evidence="8">
    <location>
        <begin position="56"/>
        <end position="85"/>
    </location>
</feature>
<sequence>MEKKEIFEQMDELDTRMGQFHTELGALKQRVKELLEENKRLSLENSQLRKILKRETVPEQAASAARTETAGAKPKRQTEAASYEAITVDHSDGIDPFESSQQAVGEGHDNLARLYHEGFHICNVYYGHLRTEGDCLFCLSFLNK</sequence>